<dbReference type="GO" id="GO:0005737">
    <property type="term" value="C:cytoplasm"/>
    <property type="evidence" value="ECO:0007669"/>
    <property type="project" value="UniProtKB-SubCell"/>
</dbReference>
<dbReference type="eggNOG" id="KOG2007">
    <property type="taxonomic scope" value="Eukaryota"/>
</dbReference>
<evidence type="ECO:0000256" key="12">
    <source>
        <dbReference type="ARBA" id="ARBA00023146"/>
    </source>
</evidence>
<dbReference type="KEGG" id="scm:SCHCO_02662653"/>
<dbReference type="OMA" id="FHNDMKS"/>
<dbReference type="Proteomes" id="UP000007431">
    <property type="component" value="Unassembled WGS sequence"/>
</dbReference>
<feature type="region of interest" description="Disordered" evidence="15">
    <location>
        <begin position="703"/>
        <end position="740"/>
    </location>
</feature>
<comment type="subcellular location">
    <subcellularLocation>
        <location evidence="2">Cytoplasm</location>
    </subcellularLocation>
</comment>
<proteinExistence type="inferred from homology"/>
<dbReference type="GO" id="GO:0006423">
    <property type="term" value="P:cysteinyl-tRNA aminoacylation"/>
    <property type="evidence" value="ECO:0007669"/>
    <property type="project" value="InterPro"/>
</dbReference>
<dbReference type="SMART" id="SM00840">
    <property type="entry name" value="DALR_2"/>
    <property type="match status" value="1"/>
</dbReference>
<dbReference type="PANTHER" id="PTHR10890">
    <property type="entry name" value="CYSTEINYL-TRNA SYNTHETASE"/>
    <property type="match status" value="1"/>
</dbReference>
<dbReference type="GeneID" id="9594837"/>
<evidence type="ECO:0000313" key="17">
    <source>
        <dbReference type="EMBL" id="EFJ03987.1"/>
    </source>
</evidence>
<dbReference type="InterPro" id="IPR015803">
    <property type="entry name" value="Cys-tRNA-ligase"/>
</dbReference>
<comment type="cofactor">
    <cofactor evidence="1">
        <name>Zn(2+)</name>
        <dbReference type="ChEBI" id="CHEBI:29105"/>
    </cofactor>
</comment>
<dbReference type="InterPro" id="IPR024909">
    <property type="entry name" value="Cys-tRNA/MSH_ligase"/>
</dbReference>
<evidence type="ECO:0000256" key="7">
    <source>
        <dbReference type="ARBA" id="ARBA00022723"/>
    </source>
</evidence>
<keyword evidence="9" id="KW-0862">Zinc</keyword>
<evidence type="ECO:0000256" key="11">
    <source>
        <dbReference type="ARBA" id="ARBA00022917"/>
    </source>
</evidence>
<evidence type="ECO:0000256" key="6">
    <source>
        <dbReference type="ARBA" id="ARBA00022598"/>
    </source>
</evidence>
<keyword evidence="18" id="KW-1185">Reference proteome</keyword>
<evidence type="ECO:0000256" key="8">
    <source>
        <dbReference type="ARBA" id="ARBA00022741"/>
    </source>
</evidence>
<dbReference type="RefSeq" id="XP_003038889.1">
    <property type="nucleotide sequence ID" value="XM_003038843.1"/>
</dbReference>
<dbReference type="FunCoup" id="D8PKA2">
    <property type="interactions" value="669"/>
</dbReference>
<dbReference type="PANTHER" id="PTHR10890:SF3">
    <property type="entry name" value="CYSTEINE--TRNA LIGASE, CYTOPLASMIC"/>
    <property type="match status" value="1"/>
</dbReference>
<dbReference type="AlphaFoldDB" id="D8PKA2"/>
<evidence type="ECO:0000256" key="1">
    <source>
        <dbReference type="ARBA" id="ARBA00001947"/>
    </source>
</evidence>
<dbReference type="SUPFAM" id="SSF47323">
    <property type="entry name" value="Anticodon-binding domain of a subclass of class I aminoacyl-tRNA synthetases"/>
    <property type="match status" value="1"/>
</dbReference>
<dbReference type="InParanoid" id="D8PKA2"/>
<accession>D8PKA2</accession>
<dbReference type="Gene3D" id="3.40.50.620">
    <property type="entry name" value="HUPs"/>
    <property type="match status" value="2"/>
</dbReference>
<name>D8PKA2_SCHCM</name>
<evidence type="ECO:0000256" key="4">
    <source>
        <dbReference type="ARBA" id="ARBA00012832"/>
    </source>
</evidence>
<dbReference type="EMBL" id="GL377302">
    <property type="protein sequence ID" value="EFJ03987.1"/>
    <property type="molecule type" value="Genomic_DNA"/>
</dbReference>
<keyword evidence="8" id="KW-0547">Nucleotide-binding</keyword>
<evidence type="ECO:0000256" key="2">
    <source>
        <dbReference type="ARBA" id="ARBA00004496"/>
    </source>
</evidence>
<dbReference type="VEuPathDB" id="FungiDB:SCHCODRAFT_02662653"/>
<dbReference type="Gene3D" id="1.20.120.1910">
    <property type="entry name" value="Cysteine-tRNA ligase, C-terminal anti-codon recognition domain"/>
    <property type="match status" value="1"/>
</dbReference>
<dbReference type="SUPFAM" id="SSF52374">
    <property type="entry name" value="Nucleotidylyl transferase"/>
    <property type="match status" value="1"/>
</dbReference>
<dbReference type="GO" id="GO:0046872">
    <property type="term" value="F:metal ion binding"/>
    <property type="evidence" value="ECO:0007669"/>
    <property type="project" value="UniProtKB-KW"/>
</dbReference>
<keyword evidence="11" id="KW-0648">Protein biosynthesis</keyword>
<dbReference type="InterPro" id="IPR032678">
    <property type="entry name" value="tRNA-synt_1_cat_dom"/>
</dbReference>
<evidence type="ECO:0000256" key="14">
    <source>
        <dbReference type="SAM" id="Coils"/>
    </source>
</evidence>
<dbReference type="GO" id="GO:0004817">
    <property type="term" value="F:cysteine-tRNA ligase activity"/>
    <property type="evidence" value="ECO:0007669"/>
    <property type="project" value="UniProtKB-EC"/>
</dbReference>
<dbReference type="HAMAP" id="MF_00041">
    <property type="entry name" value="Cys_tRNA_synth"/>
    <property type="match status" value="1"/>
</dbReference>
<dbReference type="PRINTS" id="PR00983">
    <property type="entry name" value="TRNASYNTHCYS"/>
</dbReference>
<dbReference type="EC" id="6.1.1.16" evidence="4"/>
<organism evidence="18">
    <name type="scientific">Schizophyllum commune (strain H4-8 / FGSC 9210)</name>
    <name type="common">Split gill fungus</name>
    <dbReference type="NCBI Taxonomy" id="578458"/>
    <lineage>
        <taxon>Eukaryota</taxon>
        <taxon>Fungi</taxon>
        <taxon>Dikarya</taxon>
        <taxon>Basidiomycota</taxon>
        <taxon>Agaricomycotina</taxon>
        <taxon>Agaricomycetes</taxon>
        <taxon>Agaricomycetidae</taxon>
        <taxon>Agaricales</taxon>
        <taxon>Schizophyllaceae</taxon>
        <taxon>Schizophyllum</taxon>
    </lineage>
</organism>
<evidence type="ECO:0000313" key="18">
    <source>
        <dbReference type="Proteomes" id="UP000007431"/>
    </source>
</evidence>
<keyword evidence="14" id="KW-0175">Coiled coil</keyword>
<dbReference type="Pfam" id="PF09190">
    <property type="entry name" value="DALR_2"/>
    <property type="match status" value="1"/>
</dbReference>
<evidence type="ECO:0000256" key="15">
    <source>
        <dbReference type="SAM" id="MobiDB-lite"/>
    </source>
</evidence>
<evidence type="ECO:0000256" key="13">
    <source>
        <dbReference type="ARBA" id="ARBA00031499"/>
    </source>
</evidence>
<dbReference type="CDD" id="cd00672">
    <property type="entry name" value="CysRS_core"/>
    <property type="match status" value="1"/>
</dbReference>
<feature type="coiled-coil region" evidence="14">
    <location>
        <begin position="667"/>
        <end position="700"/>
    </location>
</feature>
<keyword evidence="12" id="KW-0030">Aminoacyl-tRNA synthetase</keyword>
<dbReference type="InterPro" id="IPR014729">
    <property type="entry name" value="Rossmann-like_a/b/a_fold"/>
</dbReference>
<sequence>MTALPTWIPPTRKTDEPVLKVYNTLTKAKNEFIPSNGRLVKWYNCGPTVYDASHMGHARNYVSQDILRRIMSDYFGYDVHFVMNITDIDNKIIDRARKTHLLETFLKESTQLTPELIAQTEDAWRLYIRTKVAKGLPESERPAEGQEDATWKRISESITDPAWKAEALKRSEPFDMHATAARRSLAAIALAKEQLAQGDTSEKAAHTLINAANEVLEELLDQKYKSTVTDPSLSRNLAAYWEGRFFDDMARLRVRRPDTVTRVTEYVPEIVAFVQKVIDNGYAYESAGSVYFDTQAFDAAPNHFYAKLEPYSKGNREDDGGSRAAGQRSASDFALWKASKPGEPYWESPWGHGRPGWHIECSVMASAILGDNMDIHSGGVDLAFPHHDNEMAQSEAYHDCSAWVNYFLHTGHLHIEGLKMSKSLKNFITIDEILERFTARQLRLSFLSQLWNAKLDFSEALMQGEVRGIEAQFNNFFTLVKALISDAKASGQKSDGYHHYEAQEAELTKALYEAQAAFRAALCDSFNTPVALNVLRDLVSRTNVYVNSRGKLVNLAVVEQVARWVGKMLRMFGLGEGEVDEIGWGNADQTSEQKEEVLMPYLRAMSAFRDAVRKVAIEKSPSALKDILALSDRLRDVDLVPLGVALDDQEDGKALVKLVPAEELIAAREAKRAAAEAKAAKKAAAQAAEEQKRIQKLEKGRLPPSELFRPPQVPEGTYSRWAENGLPTHDGEGKELSKNQVKKVQKEWAAQEKLHQAFLEWQKEKGGQ</sequence>
<reference evidence="17 18" key="1">
    <citation type="journal article" date="2010" name="Nat. Biotechnol.">
        <title>Genome sequence of the model mushroom Schizophyllum commune.</title>
        <authorList>
            <person name="Ohm R.A."/>
            <person name="de Jong J.F."/>
            <person name="Lugones L.G."/>
            <person name="Aerts A."/>
            <person name="Kothe E."/>
            <person name="Stajich J.E."/>
            <person name="de Vries R.P."/>
            <person name="Record E."/>
            <person name="Levasseur A."/>
            <person name="Baker S.E."/>
            <person name="Bartholomew K.A."/>
            <person name="Coutinho P.M."/>
            <person name="Erdmann S."/>
            <person name="Fowler T.J."/>
            <person name="Gathman A.C."/>
            <person name="Lombard V."/>
            <person name="Henrissat B."/>
            <person name="Knabe N."/>
            <person name="Kuees U."/>
            <person name="Lilly W.W."/>
            <person name="Lindquist E."/>
            <person name="Lucas S."/>
            <person name="Magnuson J.K."/>
            <person name="Piumi F."/>
            <person name="Raudaskoski M."/>
            <person name="Salamov A."/>
            <person name="Schmutz J."/>
            <person name="Schwarze F.W.M.R."/>
            <person name="vanKuyk P.A."/>
            <person name="Horton J.S."/>
            <person name="Grigoriev I.V."/>
            <person name="Woesten H.A.B."/>
        </authorList>
    </citation>
    <scope>NUCLEOTIDE SEQUENCE [LARGE SCALE GENOMIC DNA]</scope>
    <source>
        <strain evidence="18">H4-8 / FGSC 9210</strain>
    </source>
</reference>
<dbReference type="Pfam" id="PF01406">
    <property type="entry name" value="tRNA-synt_1e"/>
    <property type="match status" value="1"/>
</dbReference>
<keyword evidence="10" id="KW-0067">ATP-binding</keyword>
<feature type="domain" description="Cysteinyl-tRNA synthetase class Ia DALR" evidence="16">
    <location>
        <begin position="517"/>
        <end position="583"/>
    </location>
</feature>
<dbReference type="GO" id="GO:0005524">
    <property type="term" value="F:ATP binding"/>
    <property type="evidence" value="ECO:0007669"/>
    <property type="project" value="UniProtKB-KW"/>
</dbReference>
<evidence type="ECO:0000256" key="9">
    <source>
        <dbReference type="ARBA" id="ARBA00022833"/>
    </source>
</evidence>
<protein>
    <recommendedName>
        <fullName evidence="4">cysteine--tRNA ligase</fullName>
        <ecNumber evidence="4">6.1.1.16</ecNumber>
    </recommendedName>
    <alternativeName>
        <fullName evidence="13">Cysteinyl-tRNA synthetase</fullName>
    </alternativeName>
</protein>
<evidence type="ECO:0000256" key="10">
    <source>
        <dbReference type="ARBA" id="ARBA00022840"/>
    </source>
</evidence>
<dbReference type="HOGENOM" id="CLU_013528_3_3_1"/>
<evidence type="ECO:0000256" key="3">
    <source>
        <dbReference type="ARBA" id="ARBA00005594"/>
    </source>
</evidence>
<dbReference type="FunFam" id="1.20.120.1910:FF:000005">
    <property type="entry name" value="Cysteine-tRNA ligase, putative"/>
    <property type="match status" value="1"/>
</dbReference>
<dbReference type="NCBIfam" id="TIGR00435">
    <property type="entry name" value="cysS"/>
    <property type="match status" value="1"/>
</dbReference>
<keyword evidence="6" id="KW-0436">Ligase</keyword>
<keyword evidence="7" id="KW-0479">Metal-binding</keyword>
<dbReference type="OrthoDB" id="438179at2759"/>
<dbReference type="InterPro" id="IPR015273">
    <property type="entry name" value="Cys-tRNA-synt_Ia_DALR"/>
</dbReference>
<dbReference type="STRING" id="578458.D8PKA2"/>
<keyword evidence="5" id="KW-0963">Cytoplasm</keyword>
<comment type="similarity">
    <text evidence="3">Belongs to the class-I aminoacyl-tRNA synthetase family.</text>
</comment>
<evidence type="ECO:0000256" key="5">
    <source>
        <dbReference type="ARBA" id="ARBA00022490"/>
    </source>
</evidence>
<dbReference type="InterPro" id="IPR009080">
    <property type="entry name" value="tRNAsynth_Ia_anticodon-bd"/>
</dbReference>
<gene>
    <name evidence="17" type="ORF">SCHCODRAFT_80995</name>
</gene>
<evidence type="ECO:0000259" key="16">
    <source>
        <dbReference type="SMART" id="SM00840"/>
    </source>
</evidence>